<dbReference type="InterPro" id="IPR055691">
    <property type="entry name" value="DUF7267"/>
</dbReference>
<dbReference type="KEGG" id="vg:54989819"/>
<organism evidence="1 2">
    <name type="scientific">Salmonella phage vB_SpuP_Spp16</name>
    <dbReference type="NCBI Taxonomy" id="2081603"/>
    <lineage>
        <taxon>Viruses</taxon>
        <taxon>Duplodnaviria</taxon>
        <taxon>Heunggongvirae</taxon>
        <taxon>Uroviricota</taxon>
        <taxon>Caudoviricetes</taxon>
        <taxon>Autographivirales</taxon>
        <taxon>Autonotataviridae</taxon>
        <taxon>Melnykvirinae</taxon>
        <taxon>Panjvirus</taxon>
        <taxon>Panjvirus Spp16</taxon>
    </lineage>
</organism>
<dbReference type="EMBL" id="MG878892">
    <property type="protein sequence ID" value="AVI05050.1"/>
    <property type="molecule type" value="Genomic_DNA"/>
</dbReference>
<dbReference type="GeneID" id="54989819"/>
<accession>A0A2P9JZT4</accession>
<dbReference type="Proteomes" id="UP000241381">
    <property type="component" value="Segment"/>
</dbReference>
<protein>
    <submittedName>
        <fullName evidence="1">Uncharacterized protein</fullName>
    </submittedName>
</protein>
<proteinExistence type="predicted"/>
<evidence type="ECO:0000313" key="2">
    <source>
        <dbReference type="Proteomes" id="UP000241381"/>
    </source>
</evidence>
<reference evidence="1" key="1">
    <citation type="submission" date="2018-01" db="EMBL/GenBank/DDBJ databases">
        <title>Complete genome sequence analysis of a novel Salmonella phage Spp16.</title>
        <authorList>
            <person name="Zhao F."/>
            <person name="Sun H."/>
            <person name="Ren H."/>
            <person name="Tong Y."/>
        </authorList>
    </citation>
    <scope>NUCLEOTIDE SEQUENCE [LARGE SCALE GENOMIC DNA]</scope>
</reference>
<dbReference type="RefSeq" id="YP_009799334.1">
    <property type="nucleotide sequence ID" value="NC_047941.1"/>
</dbReference>
<evidence type="ECO:0000313" key="1">
    <source>
        <dbReference type="EMBL" id="AVI05050.1"/>
    </source>
</evidence>
<sequence>MFNPIVYSTADRGTVRNTSYRAMFGAPYGKNPADLYETSHRIDESTKIAHGLSEYRKDLLRKAERVGMTLEQYCKRFNIKL</sequence>
<name>A0A2P9JZT4_9CAUD</name>
<keyword evidence="2" id="KW-1185">Reference proteome</keyword>
<dbReference type="Pfam" id="PF23929">
    <property type="entry name" value="DUF7267"/>
    <property type="match status" value="1"/>
</dbReference>